<evidence type="ECO:0000256" key="1">
    <source>
        <dbReference type="SAM" id="Phobius"/>
    </source>
</evidence>
<evidence type="ECO:0000313" key="3">
    <source>
        <dbReference type="Proteomes" id="UP001223390"/>
    </source>
</evidence>
<proteinExistence type="predicted"/>
<keyword evidence="3" id="KW-1185">Reference proteome</keyword>
<feature type="transmembrane region" description="Helical" evidence="1">
    <location>
        <begin position="194"/>
        <end position="216"/>
    </location>
</feature>
<feature type="transmembrane region" description="Helical" evidence="1">
    <location>
        <begin position="268"/>
        <end position="289"/>
    </location>
</feature>
<feature type="transmembrane region" description="Helical" evidence="1">
    <location>
        <begin position="149"/>
        <end position="173"/>
    </location>
</feature>
<gene>
    <name evidence="2" type="ORF">QEZ40_003736</name>
</gene>
<keyword evidence="1" id="KW-1133">Transmembrane helix</keyword>
<dbReference type="Proteomes" id="UP001223390">
    <property type="component" value="Unassembled WGS sequence"/>
</dbReference>
<evidence type="ECO:0000313" key="2">
    <source>
        <dbReference type="EMBL" id="MDK9498551.1"/>
    </source>
</evidence>
<accession>A0ABT7GY44</accession>
<feature type="transmembrane region" description="Helical" evidence="1">
    <location>
        <begin position="301"/>
        <end position="322"/>
    </location>
</feature>
<feature type="transmembrane region" description="Helical" evidence="1">
    <location>
        <begin position="236"/>
        <end position="256"/>
    </location>
</feature>
<reference evidence="2 3" key="1">
    <citation type="submission" date="2023-05" db="EMBL/GenBank/DDBJ databases">
        <title>Sequencing and Assembly of Streptomyces sp. NP73.</title>
        <authorList>
            <person name="Konwar A.N."/>
            <person name="Saikia K."/>
            <person name="Thakur D."/>
        </authorList>
    </citation>
    <scope>NUCLEOTIDE SEQUENCE [LARGE SCALE GENOMIC DNA]</scope>
    <source>
        <strain evidence="2 3">NP73</strain>
    </source>
</reference>
<dbReference type="RefSeq" id="WP_285344606.1">
    <property type="nucleotide sequence ID" value="NZ_JASITI010000031.1"/>
</dbReference>
<protein>
    <recommendedName>
        <fullName evidence="4">LigA protein</fullName>
    </recommendedName>
</protein>
<sequence length="331" mass="34000">MTSTRAVHAIRPTGTTDTAFPRLGTGRRVLRAVAMAATVPYLTLKAAWLAGSHTGIPEGSILLKGGASLAVANAVTVAMDACVIVLVLALTRPWGRRVPGWLLTVPAYVATGLLTPIVLGFPAQAVVKALGMGAGDAAQAGRQPFLDSWVFAVVYTGFIIQGIALAGLFVSYARERWGGRRLGAPGQRLPSPTGVVAGAAALAGLVAGAAQVYWAFGGSAGLPARQVDSYSVETAMVFGAHAICAFASGAGALMLARGGARPARWPLALTWTGSAATLSWGAWMLAASVGVNFGTDERATAVTSLTYAGQMITGLLAVAVLVRHIHSRREK</sequence>
<feature type="transmembrane region" description="Helical" evidence="1">
    <location>
        <begin position="29"/>
        <end position="50"/>
    </location>
</feature>
<feature type="transmembrane region" description="Helical" evidence="1">
    <location>
        <begin position="102"/>
        <end position="123"/>
    </location>
</feature>
<dbReference type="EMBL" id="JASITI010000031">
    <property type="protein sequence ID" value="MDK9498551.1"/>
    <property type="molecule type" value="Genomic_DNA"/>
</dbReference>
<name>A0ABT7GY44_9ACTN</name>
<feature type="transmembrane region" description="Helical" evidence="1">
    <location>
        <begin position="70"/>
        <end position="90"/>
    </location>
</feature>
<keyword evidence="1" id="KW-0472">Membrane</keyword>
<keyword evidence="1" id="KW-0812">Transmembrane</keyword>
<comment type="caution">
    <text evidence="2">The sequence shown here is derived from an EMBL/GenBank/DDBJ whole genome shotgun (WGS) entry which is preliminary data.</text>
</comment>
<evidence type="ECO:0008006" key="4">
    <source>
        <dbReference type="Google" id="ProtNLM"/>
    </source>
</evidence>
<organism evidence="2 3">
    <name type="scientific">Streptomyces katrae</name>
    <dbReference type="NCBI Taxonomy" id="68223"/>
    <lineage>
        <taxon>Bacteria</taxon>
        <taxon>Bacillati</taxon>
        <taxon>Actinomycetota</taxon>
        <taxon>Actinomycetes</taxon>
        <taxon>Kitasatosporales</taxon>
        <taxon>Streptomycetaceae</taxon>
        <taxon>Streptomyces</taxon>
    </lineage>
</organism>